<sequence length="171" mass="19946">MKFLLQYLIIVTGLIANHVQATSLFETYCQPEAGNEPCFTDTKYYESPRTLEDDKILRINKQDQVGIMSAISQHKGLRDMYKLKNLTPINQCNLYGYNLKNAFMNKQEVTLDLDNDPLTHEYLVTLEKQCYYSKGMHELSQPFWIIQKVNKDYNVLLDYEADVVSFKALKL</sequence>
<dbReference type="KEGG" id="tdu:QJT80_15115"/>
<proteinExistence type="predicted"/>
<gene>
    <name evidence="1" type="ORF">QJT80_15115</name>
</gene>
<evidence type="ECO:0000313" key="1">
    <source>
        <dbReference type="EMBL" id="WGZ90792.1"/>
    </source>
</evidence>
<dbReference type="AlphaFoldDB" id="A0AA95H4H4"/>
<reference evidence="1" key="2">
    <citation type="submission" date="2023-04" db="EMBL/GenBank/DDBJ databases">
        <authorList>
            <person name="Beletskiy A.V."/>
            <person name="Mardanov A.V."/>
            <person name="Ravin N.V."/>
        </authorList>
    </citation>
    <scope>NUCLEOTIDE SEQUENCE</scope>
    <source>
        <strain evidence="1">GKL-01</strain>
    </source>
</reference>
<organism evidence="1">
    <name type="scientific">Candidatus Thiocaldithrix dubininis</name>
    <dbReference type="NCBI Taxonomy" id="3080823"/>
    <lineage>
        <taxon>Bacteria</taxon>
        <taxon>Pseudomonadati</taxon>
        <taxon>Pseudomonadota</taxon>
        <taxon>Gammaproteobacteria</taxon>
        <taxon>Thiotrichales</taxon>
        <taxon>Thiotrichaceae</taxon>
        <taxon>Candidatus Thiocaldithrix</taxon>
    </lineage>
</organism>
<dbReference type="Proteomes" id="UP001300672">
    <property type="component" value="Chromosome"/>
</dbReference>
<dbReference type="EMBL" id="CP124755">
    <property type="protein sequence ID" value="WGZ90792.1"/>
    <property type="molecule type" value="Genomic_DNA"/>
</dbReference>
<protein>
    <submittedName>
        <fullName evidence="1">Uncharacterized protein</fullName>
    </submittedName>
</protein>
<reference evidence="1" key="1">
    <citation type="journal article" date="2023" name="Int. J. Mol. Sci.">
        <title>Metagenomics Revealed a New Genus 'Candidatus Thiocaldithrix dubininis' gen. nov., sp. nov. and a New Species 'Candidatus Thiothrix putei' sp. nov. in the Family Thiotrichaceae, Some Members of Which Have Traits of Both Na+- and H+-Motive Energetics.</title>
        <authorList>
            <person name="Ravin N.V."/>
            <person name="Muntyan M.S."/>
            <person name="Smolyakov D.D."/>
            <person name="Rudenko T.S."/>
            <person name="Beletsky A.V."/>
            <person name="Mardanov A.V."/>
            <person name="Grabovich M.Y."/>
        </authorList>
    </citation>
    <scope>NUCLEOTIDE SEQUENCE</scope>
    <source>
        <strain evidence="1">GKL-01</strain>
    </source>
</reference>
<name>A0AA95H4H4_9GAMM</name>
<accession>A0AA95H4H4</accession>